<comment type="subunit">
    <text evidence="2">Homodimer.</text>
</comment>
<protein>
    <submittedName>
        <fullName evidence="10">Clock-controlled gene-9 protein</fullName>
    </submittedName>
</protein>
<evidence type="ECO:0000256" key="4">
    <source>
        <dbReference type="ARBA" id="ARBA00022676"/>
    </source>
</evidence>
<dbReference type="Pfam" id="PF21269">
    <property type="entry name" value="TreT_GT1"/>
    <property type="match status" value="1"/>
</dbReference>
<dbReference type="Gene3D" id="3.40.50.2000">
    <property type="entry name" value="Glycogen Phosphorylase B"/>
    <property type="match status" value="2"/>
</dbReference>
<dbReference type="EMBL" id="MTYH01000006">
    <property type="protein sequence ID" value="PNP48520.1"/>
    <property type="molecule type" value="Genomic_DNA"/>
</dbReference>
<evidence type="ECO:0000259" key="7">
    <source>
        <dbReference type="Pfam" id="PF00534"/>
    </source>
</evidence>
<evidence type="ECO:0000313" key="10">
    <source>
        <dbReference type="EMBL" id="PON24662.1"/>
    </source>
</evidence>
<dbReference type="AlphaFoldDB" id="A0A0W7VZQ3"/>
<accession>A0A0W7VZQ3</accession>
<dbReference type="CDD" id="cd03792">
    <property type="entry name" value="GT4_trehalose_phosphorylase"/>
    <property type="match status" value="1"/>
</dbReference>
<gene>
    <name evidence="10" type="ORF">TGAM01_v206592</name>
    <name evidence="9" type="ORF">TGAMA5MH_00414</name>
</gene>
<evidence type="ECO:0000256" key="6">
    <source>
        <dbReference type="ARBA" id="ARBA00023277"/>
    </source>
</evidence>
<feature type="domain" description="Glycosyl transferase family 1" evidence="7">
    <location>
        <begin position="450"/>
        <end position="622"/>
    </location>
</feature>
<reference evidence="9 12" key="2">
    <citation type="submission" date="2017-02" db="EMBL/GenBank/DDBJ databases">
        <title>Genomes of Trichoderma spp. with biocontrol activity.</title>
        <authorList>
            <person name="Gardiner D."/>
            <person name="Kazan K."/>
            <person name="Vos C."/>
            <person name="Harvey P."/>
        </authorList>
    </citation>
    <scope>NUCLEOTIDE SEQUENCE [LARGE SCALE GENOMIC DNA]</scope>
    <source>
        <strain evidence="9 12">A5MH</strain>
    </source>
</reference>
<dbReference type="EMBL" id="JPDN02000022">
    <property type="protein sequence ID" value="PON24662.1"/>
    <property type="molecule type" value="Genomic_DNA"/>
</dbReference>
<dbReference type="RefSeq" id="XP_018664963.1">
    <property type="nucleotide sequence ID" value="XM_018801648.1"/>
</dbReference>
<evidence type="ECO:0000313" key="11">
    <source>
        <dbReference type="Proteomes" id="UP000054821"/>
    </source>
</evidence>
<comment type="caution">
    <text evidence="9">The sequence shown here is derived from an EMBL/GenBank/DDBJ whole genome shotgun (WGS) entry which is preliminary data.</text>
</comment>
<proteinExistence type="inferred from homology"/>
<keyword evidence="11" id="KW-1185">Reference proteome</keyword>
<dbReference type="GO" id="GO:0006006">
    <property type="term" value="P:glucose metabolic process"/>
    <property type="evidence" value="ECO:0007669"/>
    <property type="project" value="UniProtKB-KW"/>
</dbReference>
<dbReference type="Proteomes" id="UP000054821">
    <property type="component" value="Unassembled WGS sequence"/>
</dbReference>
<evidence type="ECO:0000259" key="8">
    <source>
        <dbReference type="Pfam" id="PF21269"/>
    </source>
</evidence>
<dbReference type="OrthoDB" id="937291at2759"/>
<name>A0A0W7VZQ3_9HYPO</name>
<dbReference type="STRING" id="398673.A0A0W7VZQ3"/>
<dbReference type="Pfam" id="PF00534">
    <property type="entry name" value="Glycos_transf_1"/>
    <property type="match status" value="1"/>
</dbReference>
<dbReference type="Proteomes" id="UP000236546">
    <property type="component" value="Unassembled WGS sequence"/>
</dbReference>
<keyword evidence="5" id="KW-0808">Transferase</keyword>
<evidence type="ECO:0000313" key="9">
    <source>
        <dbReference type="EMBL" id="PNP48520.1"/>
    </source>
</evidence>
<dbReference type="InterPro" id="IPR052078">
    <property type="entry name" value="Trehalose_Metab_GTase"/>
</dbReference>
<keyword evidence="4" id="KW-0328">Glycosyltransferase</keyword>
<dbReference type="InterPro" id="IPR049438">
    <property type="entry name" value="TreT_GT1"/>
</dbReference>
<reference evidence="10 11" key="1">
    <citation type="journal article" date="2016" name="Genome Announc.">
        <title>Draft Whole-Genome Sequence of Trichoderma gamsii T6085, a Promising Biocontrol Agent of Fusarium Head Blight on Wheat.</title>
        <authorList>
            <person name="Baroncelli R."/>
            <person name="Zapparata A."/>
            <person name="Piaggeschi G."/>
            <person name="Sarrocco S."/>
            <person name="Vannacci G."/>
        </authorList>
    </citation>
    <scope>NUCLEOTIDE SEQUENCE [LARGE SCALE GENOMIC DNA]</scope>
    <source>
        <strain evidence="10 11">T6085</strain>
    </source>
</reference>
<keyword evidence="3" id="KW-0313">Glucose metabolism</keyword>
<evidence type="ECO:0000256" key="5">
    <source>
        <dbReference type="ARBA" id="ARBA00022679"/>
    </source>
</evidence>
<organism evidence="9 12">
    <name type="scientific">Trichoderma gamsii</name>
    <dbReference type="NCBI Taxonomy" id="398673"/>
    <lineage>
        <taxon>Eukaryota</taxon>
        <taxon>Fungi</taxon>
        <taxon>Dikarya</taxon>
        <taxon>Ascomycota</taxon>
        <taxon>Pezizomycotina</taxon>
        <taxon>Sordariomycetes</taxon>
        <taxon>Hypocreomycetidae</taxon>
        <taxon>Hypocreales</taxon>
        <taxon>Hypocreaceae</taxon>
        <taxon>Trichoderma</taxon>
    </lineage>
</organism>
<evidence type="ECO:0000256" key="3">
    <source>
        <dbReference type="ARBA" id="ARBA00022526"/>
    </source>
</evidence>
<keyword evidence="6" id="KW-0119">Carbohydrate metabolism</keyword>
<sequence>MGDEPSQEFHVCASLRRKSQAEKVVEKEGCFGLSLTPIFIGISAVSSGYKTYLVAFAVRDSTYLIDFAIKTVSAAEQGSTNDHDFLADYIIKAIRGYEHRTFTKVIGAGLPHALQSLSPTLCSRLWLELDIVPLVIQQQHEHKERISLWLSKRVDEQADSMARKCIMNFGPSLTPLLQVAWSGVVEVDAGFHAPLLTVENYKTTCGPASWETVMHYAKILRKHKTKIAFFSSTPQGGGVALMRHALVRFSRTLGVDLRWYVPKPHPGVFRITKNIHNTLQGVNPEGEHISAEAKKSIVDWISDNADRYWFSDGGPLCRPEKGGADVVIIDDPQMPCLIPLIKKLTPSRPVFYRSHIQIRTDLIDVAGSPQADIWDFLWQNIKQADLFISHPIPSFVPHNVPREKVLYLPATTDWLDGLNKPMEIWDVGYYGHLYNISCRSQRMTELQWPTRKYFIQVSRFDPAKGMPTVVDAYACFREQLEKYKATDIPQLVICGNASVDDPDGTIIYEQVMTQLETQYPHLMSDVSVMRLDPCDQLLNCLMANAHVVLQLSTYEGFEIKVSEALHAGRPVIATNAGGIPLQVKDKVNGYLVQPGDWKTVANHLVELFTDLKLHDRMSHAARTGVSDEVGTVGNAISWYYLATKWSQRGPKLELLGNAQWVNDMARNEAGRPYAEGENRLPRNFAAAGK</sequence>
<evidence type="ECO:0000313" key="12">
    <source>
        <dbReference type="Proteomes" id="UP000236546"/>
    </source>
</evidence>
<dbReference type="GeneID" id="29981731"/>
<evidence type="ECO:0000256" key="1">
    <source>
        <dbReference type="ARBA" id="ARBA00009481"/>
    </source>
</evidence>
<comment type="similarity">
    <text evidence="1">Belongs to the glycosyltransferase group 1 family. Glycosyltransferase 4 subfamily.</text>
</comment>
<dbReference type="GO" id="GO:0016757">
    <property type="term" value="F:glycosyltransferase activity"/>
    <property type="evidence" value="ECO:0007669"/>
    <property type="project" value="UniProtKB-KW"/>
</dbReference>
<dbReference type="InterPro" id="IPR001296">
    <property type="entry name" value="Glyco_trans_1"/>
</dbReference>
<feature type="domain" description="Trehalose synthase N-terminal" evidence="8">
    <location>
        <begin position="230"/>
        <end position="395"/>
    </location>
</feature>
<reference evidence="10" key="3">
    <citation type="submission" date="2017-08" db="EMBL/GenBank/DDBJ databases">
        <title>Trichoderma gamsii strain T6085, whole genome shotgun sequencing project.</title>
        <authorList>
            <person name="Baroncelli R."/>
        </authorList>
    </citation>
    <scope>NUCLEOTIDE SEQUENCE</scope>
    <source>
        <strain evidence="10">T6085</strain>
    </source>
</reference>
<dbReference type="PANTHER" id="PTHR47779:SF1">
    <property type="entry name" value="SYNTHASE (CCG-9), PUTATIVE (AFU_ORTHOLOGUE AFUA_3G12100)-RELATED"/>
    <property type="match status" value="1"/>
</dbReference>
<evidence type="ECO:0000256" key="2">
    <source>
        <dbReference type="ARBA" id="ARBA00011738"/>
    </source>
</evidence>
<dbReference type="PANTHER" id="PTHR47779">
    <property type="entry name" value="SYNTHASE (CCG-9), PUTATIVE (AFU_ORTHOLOGUE AFUA_3G12100)-RELATED"/>
    <property type="match status" value="1"/>
</dbReference>
<dbReference type="SUPFAM" id="SSF53756">
    <property type="entry name" value="UDP-Glycosyltransferase/glycogen phosphorylase"/>
    <property type="match status" value="1"/>
</dbReference>